<sequence length="57" mass="6333">IYLDKTGREIPMLFSASVMRNARGGPQGMVCVAQDITIRKKAEKDLRLAKEAAEKAR</sequence>
<comment type="caution">
    <text evidence="2">The sequence shown here is derived from an EMBL/GenBank/DDBJ whole genome shotgun (WGS) entry which is preliminary data.</text>
</comment>
<dbReference type="AlphaFoldDB" id="A0A0F9DMW7"/>
<accession>A0A0F9DMW7</accession>
<dbReference type="Gene3D" id="3.30.450.20">
    <property type="entry name" value="PAS domain"/>
    <property type="match status" value="1"/>
</dbReference>
<dbReference type="SUPFAM" id="SSF55785">
    <property type="entry name" value="PYP-like sensor domain (PAS domain)"/>
    <property type="match status" value="1"/>
</dbReference>
<dbReference type="PROSITE" id="PS50113">
    <property type="entry name" value="PAC"/>
    <property type="match status" value="1"/>
</dbReference>
<feature type="domain" description="PAC" evidence="1">
    <location>
        <begin position="1"/>
        <end position="48"/>
    </location>
</feature>
<dbReference type="EMBL" id="LAZR01040928">
    <property type="protein sequence ID" value="KKL13268.1"/>
    <property type="molecule type" value="Genomic_DNA"/>
</dbReference>
<dbReference type="NCBIfam" id="TIGR00229">
    <property type="entry name" value="sensory_box"/>
    <property type="match status" value="1"/>
</dbReference>
<evidence type="ECO:0000259" key="1">
    <source>
        <dbReference type="PROSITE" id="PS50113"/>
    </source>
</evidence>
<dbReference type="InterPro" id="IPR000700">
    <property type="entry name" value="PAS-assoc_C"/>
</dbReference>
<protein>
    <recommendedName>
        <fullName evidence="1">PAC domain-containing protein</fullName>
    </recommendedName>
</protein>
<dbReference type="InterPro" id="IPR001610">
    <property type="entry name" value="PAC"/>
</dbReference>
<dbReference type="InterPro" id="IPR035965">
    <property type="entry name" value="PAS-like_dom_sf"/>
</dbReference>
<dbReference type="InterPro" id="IPR000014">
    <property type="entry name" value="PAS"/>
</dbReference>
<dbReference type="SMART" id="SM00086">
    <property type="entry name" value="PAC"/>
    <property type="match status" value="1"/>
</dbReference>
<proteinExistence type="predicted"/>
<feature type="non-terminal residue" evidence="2">
    <location>
        <position position="1"/>
    </location>
</feature>
<organism evidence="2">
    <name type="scientific">marine sediment metagenome</name>
    <dbReference type="NCBI Taxonomy" id="412755"/>
    <lineage>
        <taxon>unclassified sequences</taxon>
        <taxon>metagenomes</taxon>
        <taxon>ecological metagenomes</taxon>
    </lineage>
</organism>
<name>A0A0F9DMW7_9ZZZZ</name>
<evidence type="ECO:0000313" key="2">
    <source>
        <dbReference type="EMBL" id="KKL13268.1"/>
    </source>
</evidence>
<dbReference type="CDD" id="cd00130">
    <property type="entry name" value="PAS"/>
    <property type="match status" value="1"/>
</dbReference>
<reference evidence="2" key="1">
    <citation type="journal article" date="2015" name="Nature">
        <title>Complex archaea that bridge the gap between prokaryotes and eukaryotes.</title>
        <authorList>
            <person name="Spang A."/>
            <person name="Saw J.H."/>
            <person name="Jorgensen S.L."/>
            <person name="Zaremba-Niedzwiedzka K."/>
            <person name="Martijn J."/>
            <person name="Lind A.E."/>
            <person name="van Eijk R."/>
            <person name="Schleper C."/>
            <person name="Guy L."/>
            <person name="Ettema T.J."/>
        </authorList>
    </citation>
    <scope>NUCLEOTIDE SEQUENCE</scope>
</reference>
<gene>
    <name evidence="2" type="ORF">LCGC14_2527430</name>
</gene>